<dbReference type="EMBL" id="AVOT02002476">
    <property type="protein sequence ID" value="MBW0470504.1"/>
    <property type="molecule type" value="Genomic_DNA"/>
</dbReference>
<comment type="caution">
    <text evidence="1">The sequence shown here is derived from an EMBL/GenBank/DDBJ whole genome shotgun (WGS) entry which is preliminary data.</text>
</comment>
<sequence>MHWMLLAAWFGIESKDEKSRLVFWMVPLLDAHRNWVEKNIQKSDGLPCQRNALVTIAPAIALRFRDMLLVYSKTDIPKYHLQKNGESSIKTLQSWYEYKDLSKIVFKVKVKCL</sequence>
<evidence type="ECO:0000313" key="2">
    <source>
        <dbReference type="Proteomes" id="UP000765509"/>
    </source>
</evidence>
<organism evidence="1 2">
    <name type="scientific">Austropuccinia psidii MF-1</name>
    <dbReference type="NCBI Taxonomy" id="1389203"/>
    <lineage>
        <taxon>Eukaryota</taxon>
        <taxon>Fungi</taxon>
        <taxon>Dikarya</taxon>
        <taxon>Basidiomycota</taxon>
        <taxon>Pucciniomycotina</taxon>
        <taxon>Pucciniomycetes</taxon>
        <taxon>Pucciniales</taxon>
        <taxon>Sphaerophragmiaceae</taxon>
        <taxon>Austropuccinia</taxon>
    </lineage>
</organism>
<protein>
    <submittedName>
        <fullName evidence="1">Uncharacterized protein</fullName>
    </submittedName>
</protein>
<dbReference type="AlphaFoldDB" id="A0A9Q3BQM2"/>
<proteinExistence type="predicted"/>
<evidence type="ECO:0000313" key="1">
    <source>
        <dbReference type="EMBL" id="MBW0470504.1"/>
    </source>
</evidence>
<reference evidence="1" key="1">
    <citation type="submission" date="2021-03" db="EMBL/GenBank/DDBJ databases">
        <title>Draft genome sequence of rust myrtle Austropuccinia psidii MF-1, a brazilian biotype.</title>
        <authorList>
            <person name="Quecine M.C."/>
            <person name="Pachon D.M.R."/>
            <person name="Bonatelli M.L."/>
            <person name="Correr F.H."/>
            <person name="Franceschini L.M."/>
            <person name="Leite T.F."/>
            <person name="Margarido G.R.A."/>
            <person name="Almeida C.A."/>
            <person name="Ferrarezi J.A."/>
            <person name="Labate C.A."/>
        </authorList>
    </citation>
    <scope>NUCLEOTIDE SEQUENCE</scope>
    <source>
        <strain evidence="1">MF-1</strain>
    </source>
</reference>
<accession>A0A9Q3BQM2</accession>
<gene>
    <name evidence="1" type="ORF">O181_010219</name>
</gene>
<keyword evidence="2" id="KW-1185">Reference proteome</keyword>
<dbReference type="Proteomes" id="UP000765509">
    <property type="component" value="Unassembled WGS sequence"/>
</dbReference>
<name>A0A9Q3BQM2_9BASI</name>